<keyword evidence="1" id="KW-0479">Metal-binding</keyword>
<evidence type="ECO:0000313" key="10">
    <source>
        <dbReference type="Proteomes" id="UP000001056"/>
    </source>
</evidence>
<dbReference type="InterPro" id="IPR051430">
    <property type="entry name" value="Fungal_TF_Env_Response"/>
</dbReference>
<evidence type="ECO:0000256" key="6">
    <source>
        <dbReference type="ARBA" id="ARBA00023242"/>
    </source>
</evidence>
<evidence type="ECO:0000256" key="3">
    <source>
        <dbReference type="ARBA" id="ARBA00023015"/>
    </source>
</evidence>
<evidence type="ECO:0000256" key="1">
    <source>
        <dbReference type="ARBA" id="ARBA00022723"/>
    </source>
</evidence>
<dbReference type="GO" id="GO:0005634">
    <property type="term" value="C:nucleus"/>
    <property type="evidence" value="ECO:0007669"/>
    <property type="project" value="TreeGrafter"/>
</dbReference>
<dbReference type="eggNOG" id="ENOG502SMG3">
    <property type="taxonomic scope" value="Eukaryota"/>
</dbReference>
<keyword evidence="3" id="KW-0805">Transcription regulation</keyword>
<dbReference type="GO" id="GO:0006351">
    <property type="term" value="P:DNA-templated transcription"/>
    <property type="evidence" value="ECO:0007669"/>
    <property type="project" value="InterPro"/>
</dbReference>
<dbReference type="CDD" id="cd12148">
    <property type="entry name" value="fungal_TF_MHR"/>
    <property type="match status" value="1"/>
</dbReference>
<dbReference type="GO" id="GO:0000978">
    <property type="term" value="F:RNA polymerase II cis-regulatory region sequence-specific DNA binding"/>
    <property type="evidence" value="ECO:0007669"/>
    <property type="project" value="TreeGrafter"/>
</dbReference>
<keyword evidence="10" id="KW-1185">Reference proteome</keyword>
<dbReference type="HOGENOM" id="CLU_007091_3_0_1"/>
<keyword evidence="6" id="KW-0539">Nucleus</keyword>
<dbReference type="GO" id="GO:0001228">
    <property type="term" value="F:DNA-binding transcription activator activity, RNA polymerase II-specific"/>
    <property type="evidence" value="ECO:0007669"/>
    <property type="project" value="TreeGrafter"/>
</dbReference>
<dbReference type="InParanoid" id="Q2H643"/>
<sequence>MDLQGPRGPRPLRQSDVDEGRLSLVKNVVVARSDATTTTLAQIASVIKPMAEDASFLIPVQSASQDAEVPLPNQGGDQRSNQKEPNFSDVLNRIEKLESLLTARKQTWTENPPALNGLGAPSTERRQQTQEWQSVLNKPRDWGRSRWVGDTTEFAVVMGCYSEIVGKASNNPVFQTPEASALITQAGDALRGCKNRAKSIKIARPTRGLPPPYACLVPPSLEVSTQMAELYFASFESTHRILHIPTFWAEFQEYWDHPDSVTEDARHRILLVIGLGSSVYDHGDIAVAHRNTELVHQWIYAAETWISGPLEKDRLDVKVLQIHCLAVLARQIFSLGGDTVWVSMGSLLHGAMQIGLHRDPKHLPAMSLLQAELRRRLWATILDLIVQSSLDAWMPPRLSLEEFDTELPSSDVDDEEMDETTTTLPLHPKEKFTSTSLQIALLASLPTRLGIVQFLNNLNSDRSYHPAAATEPSSNVFHRNLLDFLTRRFLIPLHFPFSHQARVNPLFHYSLKVSLDTALALVSHQPEEGNDRFQNLLCIAGGMFRDGILYATSGICLELLCA</sequence>
<dbReference type="AlphaFoldDB" id="Q2H643"/>
<dbReference type="VEuPathDB" id="FungiDB:CHGG_05872"/>
<feature type="region of interest" description="Disordered" evidence="7">
    <location>
        <begin position="67"/>
        <end position="88"/>
    </location>
</feature>
<feature type="region of interest" description="Disordered" evidence="7">
    <location>
        <begin position="105"/>
        <end position="136"/>
    </location>
</feature>
<organism evidence="9 10">
    <name type="scientific">Chaetomium globosum (strain ATCC 6205 / CBS 148.51 / DSM 1962 / NBRC 6347 / NRRL 1970)</name>
    <name type="common">Soil fungus</name>
    <dbReference type="NCBI Taxonomy" id="306901"/>
    <lineage>
        <taxon>Eukaryota</taxon>
        <taxon>Fungi</taxon>
        <taxon>Dikarya</taxon>
        <taxon>Ascomycota</taxon>
        <taxon>Pezizomycotina</taxon>
        <taxon>Sordariomycetes</taxon>
        <taxon>Sordariomycetidae</taxon>
        <taxon>Sordariales</taxon>
        <taxon>Chaetomiaceae</taxon>
        <taxon>Chaetomium</taxon>
    </lineage>
</organism>
<evidence type="ECO:0000256" key="5">
    <source>
        <dbReference type="ARBA" id="ARBA00023163"/>
    </source>
</evidence>
<name>Q2H643_CHAGB</name>
<proteinExistence type="predicted"/>
<evidence type="ECO:0000259" key="8">
    <source>
        <dbReference type="Pfam" id="PF04082"/>
    </source>
</evidence>
<feature type="domain" description="Xylanolytic transcriptional activator regulatory" evidence="8">
    <location>
        <begin position="229"/>
        <end position="444"/>
    </location>
</feature>
<keyword evidence="5" id="KW-0804">Transcription</keyword>
<dbReference type="Pfam" id="PF04082">
    <property type="entry name" value="Fungal_trans"/>
    <property type="match status" value="1"/>
</dbReference>
<evidence type="ECO:0000256" key="2">
    <source>
        <dbReference type="ARBA" id="ARBA00022833"/>
    </source>
</evidence>
<evidence type="ECO:0000256" key="4">
    <source>
        <dbReference type="ARBA" id="ARBA00023125"/>
    </source>
</evidence>
<protein>
    <recommendedName>
        <fullName evidence="8">Xylanolytic transcriptional activator regulatory domain-containing protein</fullName>
    </recommendedName>
</protein>
<feature type="compositionally biased region" description="Polar residues" evidence="7">
    <location>
        <begin position="75"/>
        <end position="85"/>
    </location>
</feature>
<dbReference type="PANTHER" id="PTHR31944:SF129">
    <property type="entry name" value="ASPYRIDONES CLUSTER REGULATOR APDR-RELATED"/>
    <property type="match status" value="1"/>
</dbReference>
<dbReference type="RefSeq" id="XP_001221967.1">
    <property type="nucleotide sequence ID" value="XM_001221966.1"/>
</dbReference>
<dbReference type="Proteomes" id="UP000001056">
    <property type="component" value="Unassembled WGS sequence"/>
</dbReference>
<dbReference type="PANTHER" id="PTHR31944">
    <property type="entry name" value="HEME-RESPONSIVE ZINC FINGER TRANSCRIPTION FACTOR HAP1"/>
    <property type="match status" value="1"/>
</dbReference>
<gene>
    <name evidence="9" type="ORF">CHGG_05872</name>
</gene>
<dbReference type="GeneID" id="4390768"/>
<dbReference type="InterPro" id="IPR007219">
    <property type="entry name" value="XnlR_reg_dom"/>
</dbReference>
<evidence type="ECO:0000256" key="7">
    <source>
        <dbReference type="SAM" id="MobiDB-lite"/>
    </source>
</evidence>
<dbReference type="GO" id="GO:0008270">
    <property type="term" value="F:zinc ion binding"/>
    <property type="evidence" value="ECO:0007669"/>
    <property type="project" value="InterPro"/>
</dbReference>
<reference evidence="10" key="1">
    <citation type="journal article" date="2015" name="Genome Announc.">
        <title>Draft genome sequence of the cellulolytic fungus Chaetomium globosum.</title>
        <authorList>
            <person name="Cuomo C.A."/>
            <person name="Untereiner W.A."/>
            <person name="Ma L.-J."/>
            <person name="Grabherr M."/>
            <person name="Birren B.W."/>
        </authorList>
    </citation>
    <scope>NUCLEOTIDE SEQUENCE [LARGE SCALE GENOMIC DNA]</scope>
    <source>
        <strain evidence="10">ATCC 6205 / CBS 148.51 / DSM 1962 / NBRC 6347 / NRRL 1970</strain>
    </source>
</reference>
<evidence type="ECO:0000313" key="9">
    <source>
        <dbReference type="EMBL" id="EAQ89253.1"/>
    </source>
</evidence>
<dbReference type="EMBL" id="CH408031">
    <property type="protein sequence ID" value="EAQ89253.1"/>
    <property type="molecule type" value="Genomic_DNA"/>
</dbReference>
<accession>Q2H643</accession>
<dbReference type="OrthoDB" id="4337792at2759"/>
<keyword evidence="2" id="KW-0862">Zinc</keyword>
<keyword evidence="4" id="KW-0238">DNA-binding</keyword>